<dbReference type="SUPFAM" id="SSF49493">
    <property type="entry name" value="HSP40/DnaJ peptide-binding domain"/>
    <property type="match status" value="2"/>
</dbReference>
<evidence type="ECO:0000256" key="1">
    <source>
        <dbReference type="ARBA" id="ARBA00022490"/>
    </source>
</evidence>
<name>A0ABM5UUI3_9COXI</name>
<dbReference type="CDD" id="cd06257">
    <property type="entry name" value="DnaJ"/>
    <property type="match status" value="1"/>
</dbReference>
<dbReference type="InterPro" id="IPR002939">
    <property type="entry name" value="DnaJ_C"/>
</dbReference>
<keyword evidence="4" id="KW-0238">DNA-binding</keyword>
<organism evidence="4 5">
    <name type="scientific">Candidatus Coxiella mudrowiae</name>
    <dbReference type="NCBI Taxonomy" id="2054173"/>
    <lineage>
        <taxon>Bacteria</taxon>
        <taxon>Pseudomonadati</taxon>
        <taxon>Pseudomonadota</taxon>
        <taxon>Gammaproteobacteria</taxon>
        <taxon>Legionellales</taxon>
        <taxon>Coxiellaceae</taxon>
        <taxon>Coxiella</taxon>
    </lineage>
</organism>
<dbReference type="SMART" id="SM00271">
    <property type="entry name" value="DnaJ"/>
    <property type="match status" value="1"/>
</dbReference>
<dbReference type="Pfam" id="PF00226">
    <property type="entry name" value="DnaJ"/>
    <property type="match status" value="1"/>
</dbReference>
<evidence type="ECO:0000259" key="3">
    <source>
        <dbReference type="PROSITE" id="PS50076"/>
    </source>
</evidence>
<evidence type="ECO:0000313" key="5">
    <source>
        <dbReference type="Proteomes" id="UP000063965"/>
    </source>
</evidence>
<dbReference type="SUPFAM" id="SSF46565">
    <property type="entry name" value="Chaperone J-domain"/>
    <property type="match status" value="1"/>
</dbReference>
<keyword evidence="5" id="KW-1185">Reference proteome</keyword>
<dbReference type="Gene3D" id="2.60.260.20">
    <property type="entry name" value="Urease metallochaperone UreE, N-terminal domain"/>
    <property type="match status" value="2"/>
</dbReference>
<dbReference type="PROSITE" id="PS00636">
    <property type="entry name" value="DNAJ_1"/>
    <property type="match status" value="1"/>
</dbReference>
<sequence length="316" mass="36083">MEYQDYYKILGISRSATADEIKKRYRQLARKYHPDVSKEPNAEEKFKQVKEAYQVLKDPEKRKAYDAMGAGWKQGEDFTPPPGWEFHPRSEASYQEFRQGDFSDFFETLFGVLGAGRRWTRSEFSQRGQDQHSRVTINLEEAFRGTTRTLTFQEPTLNPQTDQVNYTTRTLRVKIPAGVTQGQQIRLQGQGSPGIGGAPNGDLYLEIHLQPHQLYTIEGKNIYLNLPVTPWEAALGSKITVPTLGGAVDLTLPLGSQTGKKLRLKGRGFPGKPPGDQYVFLNIYIPEPKTDQQKQLYQKMSELMHFNPRKELLRQS</sequence>
<dbReference type="InterPro" id="IPR008971">
    <property type="entry name" value="HSP40/DnaJ_pept-bd"/>
</dbReference>
<dbReference type="Proteomes" id="UP000063965">
    <property type="component" value="Chromosome"/>
</dbReference>
<feature type="domain" description="J" evidence="3">
    <location>
        <begin position="5"/>
        <end position="69"/>
    </location>
</feature>
<dbReference type="CDD" id="cd10747">
    <property type="entry name" value="DnaJ_C"/>
    <property type="match status" value="1"/>
</dbReference>
<dbReference type="Pfam" id="PF01556">
    <property type="entry name" value="DnaJ_C"/>
    <property type="match status" value="1"/>
</dbReference>
<dbReference type="RefSeq" id="WP_048875266.1">
    <property type="nucleotide sequence ID" value="NZ_CP011126.1"/>
</dbReference>
<dbReference type="GO" id="GO:0003677">
    <property type="term" value="F:DNA binding"/>
    <property type="evidence" value="ECO:0007669"/>
    <property type="project" value="UniProtKB-KW"/>
</dbReference>
<dbReference type="PRINTS" id="PR00625">
    <property type="entry name" value="JDOMAIN"/>
</dbReference>
<keyword evidence="1" id="KW-0963">Cytoplasm</keyword>
<reference evidence="4 5" key="1">
    <citation type="journal article" date="2015" name="Genome Biol. Evol.">
        <title>Distinctive Genome Reduction Rates Revealed by Genomic Analyses of Two Coxiella-Like Endosymbionts in Ticks.</title>
        <authorList>
            <person name="Gottlieb Y."/>
            <person name="Lalzar I."/>
            <person name="Klasson L."/>
        </authorList>
    </citation>
    <scope>NUCLEOTIDE SEQUENCE [LARGE SCALE GENOMIC DNA]</scope>
    <source>
        <strain evidence="4 5">CRt</strain>
    </source>
</reference>
<protein>
    <submittedName>
        <fullName evidence="4">Curved DNA-binding protein</fullName>
    </submittedName>
</protein>
<dbReference type="InterPro" id="IPR018253">
    <property type="entry name" value="DnaJ_domain_CS"/>
</dbReference>
<dbReference type="PROSITE" id="PS50076">
    <property type="entry name" value="DNAJ_2"/>
    <property type="match status" value="1"/>
</dbReference>
<evidence type="ECO:0000313" key="4">
    <source>
        <dbReference type="EMBL" id="AKQ33655.1"/>
    </source>
</evidence>
<dbReference type="EMBL" id="CP011126">
    <property type="protein sequence ID" value="AKQ33655.1"/>
    <property type="molecule type" value="Genomic_DNA"/>
</dbReference>
<dbReference type="InterPro" id="IPR036869">
    <property type="entry name" value="J_dom_sf"/>
</dbReference>
<accession>A0ABM5UUI3</accession>
<gene>
    <name evidence="4" type="primary">cbpA</name>
    <name evidence="4" type="ORF">CleRT_09070</name>
</gene>
<evidence type="ECO:0000256" key="2">
    <source>
        <dbReference type="ARBA" id="ARBA00023186"/>
    </source>
</evidence>
<dbReference type="PANTHER" id="PTHR43096">
    <property type="entry name" value="DNAJ HOMOLOG 1, MITOCHONDRIAL-RELATED"/>
    <property type="match status" value="1"/>
</dbReference>
<dbReference type="PANTHER" id="PTHR43096:SF52">
    <property type="entry name" value="DNAJ HOMOLOG 1, MITOCHONDRIAL-RELATED"/>
    <property type="match status" value="1"/>
</dbReference>
<dbReference type="Gene3D" id="1.10.287.110">
    <property type="entry name" value="DnaJ domain"/>
    <property type="match status" value="1"/>
</dbReference>
<keyword evidence="2" id="KW-0143">Chaperone</keyword>
<proteinExistence type="predicted"/>
<dbReference type="InterPro" id="IPR001623">
    <property type="entry name" value="DnaJ_domain"/>
</dbReference>